<dbReference type="Proteomes" id="UP000275078">
    <property type="component" value="Unassembled WGS sequence"/>
</dbReference>
<protein>
    <submittedName>
        <fullName evidence="2">NAD dependent epimerase</fullName>
    </submittedName>
</protein>
<dbReference type="AlphaFoldDB" id="A0A3N4I746"/>
<dbReference type="Gene3D" id="3.40.50.720">
    <property type="entry name" value="NAD(P)-binding Rossmann-like Domain"/>
    <property type="match status" value="1"/>
</dbReference>
<dbReference type="GO" id="GO:0006556">
    <property type="term" value="P:S-adenosylmethionine biosynthetic process"/>
    <property type="evidence" value="ECO:0007669"/>
    <property type="project" value="TreeGrafter"/>
</dbReference>
<dbReference type="SUPFAM" id="SSF51735">
    <property type="entry name" value="NAD(P)-binding Rossmann-fold domains"/>
    <property type="match status" value="1"/>
</dbReference>
<dbReference type="InterPro" id="IPR036291">
    <property type="entry name" value="NAD(P)-bd_dom_sf"/>
</dbReference>
<gene>
    <name evidence="2" type="ORF">BJ508DRAFT_226664</name>
</gene>
<organism evidence="2 3">
    <name type="scientific">Ascobolus immersus RN42</name>
    <dbReference type="NCBI Taxonomy" id="1160509"/>
    <lineage>
        <taxon>Eukaryota</taxon>
        <taxon>Fungi</taxon>
        <taxon>Dikarya</taxon>
        <taxon>Ascomycota</taxon>
        <taxon>Pezizomycotina</taxon>
        <taxon>Pezizomycetes</taxon>
        <taxon>Pezizales</taxon>
        <taxon>Ascobolaceae</taxon>
        <taxon>Ascobolus</taxon>
    </lineage>
</organism>
<dbReference type="Pfam" id="PF01370">
    <property type="entry name" value="Epimerase"/>
    <property type="match status" value="1"/>
</dbReference>
<evidence type="ECO:0000313" key="3">
    <source>
        <dbReference type="Proteomes" id="UP000275078"/>
    </source>
</evidence>
<dbReference type="InterPro" id="IPR001509">
    <property type="entry name" value="Epimerase_deHydtase"/>
</dbReference>
<name>A0A3N4I746_ASCIM</name>
<dbReference type="STRING" id="1160509.A0A3N4I746"/>
<sequence length="269" mass="29766">MEDRPAVHALLQTLRPTHVFNCAGVTGRPNVDWCESNKAATIRSNVIGALNLADLCDIEGIHLTVFATGCIYTYDKALGRPCPEGGRGGEWGRAWGFKEEEVGNFGGSWYSYTKSRVEELMRAYENVLILRLRMPISDDLHPRNFVTKILGYECVVNIPNSMSILSDLLPLSVVLATHNETGVVNFTNPGCISHNEVLGLFKEVVRPGMGEWRNFSVEEQAKVLKAGRSNCCLSTERLEGLAGKYGVVVPEVQEGMRRCFERMVGNGVE</sequence>
<evidence type="ECO:0000313" key="2">
    <source>
        <dbReference type="EMBL" id="RPA80508.1"/>
    </source>
</evidence>
<accession>A0A3N4I746</accession>
<evidence type="ECO:0000259" key="1">
    <source>
        <dbReference type="Pfam" id="PF01370"/>
    </source>
</evidence>
<proteinExistence type="predicted"/>
<dbReference type="OrthoDB" id="16464at2759"/>
<dbReference type="PANTHER" id="PTHR10491">
    <property type="entry name" value="DTDP-4-DEHYDRORHAMNOSE REDUCTASE"/>
    <property type="match status" value="1"/>
</dbReference>
<dbReference type="PANTHER" id="PTHR10491:SF4">
    <property type="entry name" value="METHIONINE ADENOSYLTRANSFERASE 2 SUBUNIT BETA"/>
    <property type="match status" value="1"/>
</dbReference>
<feature type="domain" description="NAD-dependent epimerase/dehydratase" evidence="1">
    <location>
        <begin position="2"/>
        <end position="73"/>
    </location>
</feature>
<reference evidence="2 3" key="1">
    <citation type="journal article" date="2018" name="Nat. Ecol. Evol.">
        <title>Pezizomycetes genomes reveal the molecular basis of ectomycorrhizal truffle lifestyle.</title>
        <authorList>
            <person name="Murat C."/>
            <person name="Payen T."/>
            <person name="Noel B."/>
            <person name="Kuo A."/>
            <person name="Morin E."/>
            <person name="Chen J."/>
            <person name="Kohler A."/>
            <person name="Krizsan K."/>
            <person name="Balestrini R."/>
            <person name="Da Silva C."/>
            <person name="Montanini B."/>
            <person name="Hainaut M."/>
            <person name="Levati E."/>
            <person name="Barry K.W."/>
            <person name="Belfiori B."/>
            <person name="Cichocki N."/>
            <person name="Clum A."/>
            <person name="Dockter R.B."/>
            <person name="Fauchery L."/>
            <person name="Guy J."/>
            <person name="Iotti M."/>
            <person name="Le Tacon F."/>
            <person name="Lindquist E.A."/>
            <person name="Lipzen A."/>
            <person name="Malagnac F."/>
            <person name="Mello A."/>
            <person name="Molinier V."/>
            <person name="Miyauchi S."/>
            <person name="Poulain J."/>
            <person name="Riccioni C."/>
            <person name="Rubini A."/>
            <person name="Sitrit Y."/>
            <person name="Splivallo R."/>
            <person name="Traeger S."/>
            <person name="Wang M."/>
            <person name="Zifcakova L."/>
            <person name="Wipf D."/>
            <person name="Zambonelli A."/>
            <person name="Paolocci F."/>
            <person name="Nowrousian M."/>
            <person name="Ottonello S."/>
            <person name="Baldrian P."/>
            <person name="Spatafora J.W."/>
            <person name="Henrissat B."/>
            <person name="Nagy L.G."/>
            <person name="Aury J.M."/>
            <person name="Wincker P."/>
            <person name="Grigoriev I.V."/>
            <person name="Bonfante P."/>
            <person name="Martin F.M."/>
        </authorList>
    </citation>
    <scope>NUCLEOTIDE SEQUENCE [LARGE SCALE GENOMIC DNA]</scope>
    <source>
        <strain evidence="2 3">RN42</strain>
    </source>
</reference>
<dbReference type="GO" id="GO:0048270">
    <property type="term" value="F:methionine adenosyltransferase regulator activity"/>
    <property type="evidence" value="ECO:0007669"/>
    <property type="project" value="TreeGrafter"/>
</dbReference>
<dbReference type="InterPro" id="IPR005913">
    <property type="entry name" value="dTDP_dehydrorham_reduct"/>
</dbReference>
<dbReference type="GO" id="GO:0048269">
    <property type="term" value="C:methionine adenosyltransferase complex"/>
    <property type="evidence" value="ECO:0007669"/>
    <property type="project" value="TreeGrafter"/>
</dbReference>
<keyword evidence="3" id="KW-1185">Reference proteome</keyword>
<dbReference type="EMBL" id="ML119687">
    <property type="protein sequence ID" value="RPA80508.1"/>
    <property type="molecule type" value="Genomic_DNA"/>
</dbReference>